<protein>
    <submittedName>
        <fullName evidence="1">Uncharacterized protein</fullName>
    </submittedName>
</protein>
<accession>M4RQY9</accession>
<reference evidence="1 2" key="1">
    <citation type="journal article" date="2013" name="Genome Announc.">
        <title>Complete Genome Sequence of the Probiotic Bifidobacterium thermophilum Strain RBL67.</title>
        <authorList>
            <person name="Jans C."/>
            <person name="Lacroix C."/>
            <person name="Follador R."/>
            <person name="Stevens M.J."/>
        </authorList>
    </citation>
    <scope>NUCLEOTIDE SEQUENCE [LARGE SCALE GENOMIC DNA]</scope>
    <source>
        <strain evidence="1 2">RBL67</strain>
    </source>
</reference>
<gene>
    <name evidence="1" type="ORF">D805_0670</name>
</gene>
<dbReference type="KEGG" id="btp:D805_0670"/>
<dbReference type="PATRIC" id="fig|1254439.12.peg.670"/>
<dbReference type="EMBL" id="CP004346">
    <property type="protein sequence ID" value="AGH40937.1"/>
    <property type="molecule type" value="Genomic_DNA"/>
</dbReference>
<evidence type="ECO:0000313" key="2">
    <source>
        <dbReference type="Proteomes" id="UP000011835"/>
    </source>
</evidence>
<organism evidence="1 2">
    <name type="scientific">Bifidobacterium thermophilum RBL67</name>
    <dbReference type="NCBI Taxonomy" id="1254439"/>
    <lineage>
        <taxon>Bacteria</taxon>
        <taxon>Bacillati</taxon>
        <taxon>Actinomycetota</taxon>
        <taxon>Actinomycetes</taxon>
        <taxon>Bifidobacteriales</taxon>
        <taxon>Bifidobacteriaceae</taxon>
        <taxon>Bifidobacterium</taxon>
    </lineage>
</organism>
<dbReference type="HOGENOM" id="CLU_3180755_0_0_11"/>
<evidence type="ECO:0000313" key="1">
    <source>
        <dbReference type="EMBL" id="AGH40937.1"/>
    </source>
</evidence>
<name>M4RQY9_9BIFI</name>
<keyword evidence="2" id="KW-1185">Reference proteome</keyword>
<dbReference type="AlphaFoldDB" id="M4RQY9"/>
<proteinExistence type="predicted"/>
<dbReference type="Proteomes" id="UP000011835">
    <property type="component" value="Chromosome"/>
</dbReference>
<sequence length="46" mass="5117">MSLNFGTGCKRFLAWIACASRPGYRLDHTSPRFLAIVLIHHADGLC</sequence>